<dbReference type="SUPFAM" id="SSF55781">
    <property type="entry name" value="GAF domain-like"/>
    <property type="match status" value="1"/>
</dbReference>
<evidence type="ECO:0000313" key="4">
    <source>
        <dbReference type="Proteomes" id="UP001277761"/>
    </source>
</evidence>
<dbReference type="Gene3D" id="3.30.450.40">
    <property type="match status" value="1"/>
</dbReference>
<dbReference type="InterPro" id="IPR000160">
    <property type="entry name" value="GGDEF_dom"/>
</dbReference>
<dbReference type="SMART" id="SM00267">
    <property type="entry name" value="GGDEF"/>
    <property type="match status" value="1"/>
</dbReference>
<keyword evidence="4" id="KW-1185">Reference proteome</keyword>
<dbReference type="PROSITE" id="PS50887">
    <property type="entry name" value="GGDEF"/>
    <property type="match status" value="1"/>
</dbReference>
<comment type="caution">
    <text evidence="3">The sequence shown here is derived from an EMBL/GenBank/DDBJ whole genome shotgun (WGS) entry which is preliminary data.</text>
</comment>
<organism evidence="3 4">
    <name type="scientific">Patulibacter brassicae</name>
    <dbReference type="NCBI Taxonomy" id="1705717"/>
    <lineage>
        <taxon>Bacteria</taxon>
        <taxon>Bacillati</taxon>
        <taxon>Actinomycetota</taxon>
        <taxon>Thermoleophilia</taxon>
        <taxon>Solirubrobacterales</taxon>
        <taxon>Patulibacteraceae</taxon>
        <taxon>Patulibacter</taxon>
    </lineage>
</organism>
<evidence type="ECO:0000313" key="3">
    <source>
        <dbReference type="EMBL" id="MDX8152250.1"/>
    </source>
</evidence>
<feature type="region of interest" description="Disordered" evidence="1">
    <location>
        <begin position="321"/>
        <end position="357"/>
    </location>
</feature>
<gene>
    <name evidence="3" type="ORF">SK069_11635</name>
</gene>
<dbReference type="EMBL" id="JAXAVX010000005">
    <property type="protein sequence ID" value="MDX8152250.1"/>
    <property type="molecule type" value="Genomic_DNA"/>
</dbReference>
<dbReference type="GO" id="GO:0052621">
    <property type="term" value="F:diguanylate cyclase activity"/>
    <property type="evidence" value="ECO:0007669"/>
    <property type="project" value="UniProtKB-EC"/>
</dbReference>
<dbReference type="Pfam" id="PF00990">
    <property type="entry name" value="GGDEF"/>
    <property type="match status" value="1"/>
</dbReference>
<protein>
    <submittedName>
        <fullName evidence="3">Diguanylate cyclase</fullName>
        <ecNumber evidence="3">2.7.7.65</ecNumber>
    </submittedName>
</protein>
<accession>A0ABU4VLA2</accession>
<dbReference type="Gene3D" id="3.30.70.270">
    <property type="match status" value="1"/>
</dbReference>
<keyword evidence="3" id="KW-0808">Transferase</keyword>
<keyword evidence="3" id="KW-0548">Nucleotidyltransferase</keyword>
<dbReference type="InterPro" id="IPR043128">
    <property type="entry name" value="Rev_trsase/Diguanyl_cyclase"/>
</dbReference>
<dbReference type="InterPro" id="IPR029016">
    <property type="entry name" value="GAF-like_dom_sf"/>
</dbReference>
<reference evidence="3 4" key="1">
    <citation type="submission" date="2023-11" db="EMBL/GenBank/DDBJ databases">
        <authorList>
            <person name="Xu M."/>
            <person name="Jiang T."/>
        </authorList>
    </citation>
    <scope>NUCLEOTIDE SEQUENCE [LARGE SCALE GENOMIC DNA]</scope>
    <source>
        <strain evidence="3 4">SD</strain>
    </source>
</reference>
<feature type="domain" description="GGDEF" evidence="2">
    <location>
        <begin position="211"/>
        <end position="336"/>
    </location>
</feature>
<dbReference type="InterPro" id="IPR029787">
    <property type="entry name" value="Nucleotide_cyclase"/>
</dbReference>
<sequence>MAHPDAPPPLPELLSPRSATLPPAYASFEEAVNSVLEVLLATATMTRWAVFYEDRERDTQLTIATVGRRAPEVDAGDVLPWSDSLCRRLELGAPCIVPDTTVDPSYLDVPLVEDGHVAAYAACGIATGDGHVFGTLAGFSPRAQDVRLWEVEPILTLSARLLSTVLTQRRHAEGAGALIQALDRGALRDPLTGLGSRQRWDAALAEHETHDRIGAVAVELDDLDAIAGRAGDAARERLVRRAAHAVLRSVRPDDVACRIADGAYAVLLPHCSAEDAVSVGERIRAALVAADISASVGSASRWRGEPLPRVLERAGRSMAAERALRDRRDQIDPFVPDASTVGHQRHARGPRRRSSDG</sequence>
<dbReference type="EC" id="2.7.7.65" evidence="3"/>
<dbReference type="RefSeq" id="WP_319954405.1">
    <property type="nucleotide sequence ID" value="NZ_JAXAVX010000005.1"/>
</dbReference>
<evidence type="ECO:0000256" key="1">
    <source>
        <dbReference type="SAM" id="MobiDB-lite"/>
    </source>
</evidence>
<proteinExistence type="predicted"/>
<dbReference type="NCBIfam" id="TIGR00254">
    <property type="entry name" value="GGDEF"/>
    <property type="match status" value="1"/>
</dbReference>
<dbReference type="Proteomes" id="UP001277761">
    <property type="component" value="Unassembled WGS sequence"/>
</dbReference>
<evidence type="ECO:0000259" key="2">
    <source>
        <dbReference type="PROSITE" id="PS50887"/>
    </source>
</evidence>
<name>A0ABU4VLA2_9ACTN</name>
<feature type="compositionally biased region" description="Basic and acidic residues" evidence="1">
    <location>
        <begin position="322"/>
        <end position="331"/>
    </location>
</feature>
<dbReference type="SUPFAM" id="SSF55073">
    <property type="entry name" value="Nucleotide cyclase"/>
    <property type="match status" value="1"/>
</dbReference>
<feature type="compositionally biased region" description="Basic residues" evidence="1">
    <location>
        <begin position="343"/>
        <end position="357"/>
    </location>
</feature>